<evidence type="ECO:0000256" key="4">
    <source>
        <dbReference type="ARBA" id="ARBA00022989"/>
    </source>
</evidence>
<organism evidence="9 10">
    <name type="scientific">Nocardioides soli</name>
    <dbReference type="NCBI Taxonomy" id="1036020"/>
    <lineage>
        <taxon>Bacteria</taxon>
        <taxon>Bacillati</taxon>
        <taxon>Actinomycetota</taxon>
        <taxon>Actinomycetes</taxon>
        <taxon>Propionibacteriales</taxon>
        <taxon>Nocardioidaceae</taxon>
        <taxon>Nocardioides</taxon>
    </lineage>
</organism>
<evidence type="ECO:0000313" key="10">
    <source>
        <dbReference type="Proteomes" id="UP000589626"/>
    </source>
</evidence>
<evidence type="ECO:0000256" key="3">
    <source>
        <dbReference type="ARBA" id="ARBA00022692"/>
    </source>
</evidence>
<dbReference type="RefSeq" id="WP_183591453.1">
    <property type="nucleotide sequence ID" value="NZ_JACHWR010000001.1"/>
</dbReference>
<evidence type="ECO:0000256" key="6">
    <source>
        <dbReference type="SAM" id="MobiDB-lite"/>
    </source>
</evidence>
<proteinExistence type="inferred from homology"/>
<feature type="transmembrane region" description="Helical" evidence="7">
    <location>
        <begin position="87"/>
        <end position="108"/>
    </location>
</feature>
<evidence type="ECO:0000256" key="1">
    <source>
        <dbReference type="ARBA" id="ARBA00004141"/>
    </source>
</evidence>
<comment type="subcellular location">
    <subcellularLocation>
        <location evidence="1">Membrane</location>
        <topology evidence="1">Multi-pass membrane protein</topology>
    </subcellularLocation>
</comment>
<feature type="region of interest" description="Disordered" evidence="6">
    <location>
        <begin position="165"/>
        <end position="207"/>
    </location>
</feature>
<feature type="compositionally biased region" description="Gly residues" evidence="6">
    <location>
        <begin position="171"/>
        <end position="185"/>
    </location>
</feature>
<keyword evidence="4 7" id="KW-1133">Transmembrane helix</keyword>
<feature type="transmembrane region" description="Helical" evidence="7">
    <location>
        <begin position="120"/>
        <end position="138"/>
    </location>
</feature>
<dbReference type="InterPro" id="IPR051401">
    <property type="entry name" value="GtrA_CellWall_Glycosyl"/>
</dbReference>
<feature type="compositionally biased region" description="Basic and acidic residues" evidence="6">
    <location>
        <begin position="198"/>
        <end position="207"/>
    </location>
</feature>
<dbReference type="PANTHER" id="PTHR38459">
    <property type="entry name" value="PROPHAGE BACTOPRENOL-LINKED GLUCOSE TRANSLOCASE HOMOLOG"/>
    <property type="match status" value="1"/>
</dbReference>
<dbReference type="InterPro" id="IPR007267">
    <property type="entry name" value="GtrA_DPMS_TM"/>
</dbReference>
<reference evidence="9 10" key="1">
    <citation type="submission" date="2020-08" db="EMBL/GenBank/DDBJ databases">
        <title>Sequencing the genomes of 1000 actinobacteria strains.</title>
        <authorList>
            <person name="Klenk H.-P."/>
        </authorList>
    </citation>
    <scope>NUCLEOTIDE SEQUENCE [LARGE SCALE GENOMIC DNA]</scope>
    <source>
        <strain evidence="9 10">DSM 105498</strain>
    </source>
</reference>
<gene>
    <name evidence="9" type="ORF">FHU40_001369</name>
</gene>
<evidence type="ECO:0000259" key="8">
    <source>
        <dbReference type="Pfam" id="PF04138"/>
    </source>
</evidence>
<feature type="transmembrane region" description="Helical" evidence="7">
    <location>
        <begin position="47"/>
        <end position="66"/>
    </location>
</feature>
<dbReference type="Pfam" id="PF04138">
    <property type="entry name" value="GtrA_DPMS_TM"/>
    <property type="match status" value="1"/>
</dbReference>
<protein>
    <submittedName>
        <fullName evidence="9">Putative flippase GtrA</fullName>
    </submittedName>
</protein>
<dbReference type="EMBL" id="JACHWR010000001">
    <property type="protein sequence ID" value="MBB3041568.1"/>
    <property type="molecule type" value="Genomic_DNA"/>
</dbReference>
<comment type="caution">
    <text evidence="9">The sequence shown here is derived from an EMBL/GenBank/DDBJ whole genome shotgun (WGS) entry which is preliminary data.</text>
</comment>
<dbReference type="GO" id="GO:0005886">
    <property type="term" value="C:plasma membrane"/>
    <property type="evidence" value="ECO:0007669"/>
    <property type="project" value="TreeGrafter"/>
</dbReference>
<dbReference type="Proteomes" id="UP000589626">
    <property type="component" value="Unassembled WGS sequence"/>
</dbReference>
<keyword evidence="3 7" id="KW-0812">Transmembrane</keyword>
<name>A0A7W4Z076_9ACTN</name>
<comment type="similarity">
    <text evidence="2">Belongs to the GtrA family.</text>
</comment>
<evidence type="ECO:0000256" key="5">
    <source>
        <dbReference type="ARBA" id="ARBA00023136"/>
    </source>
</evidence>
<dbReference type="PANTHER" id="PTHR38459:SF1">
    <property type="entry name" value="PROPHAGE BACTOPRENOL-LINKED GLUCOSE TRANSLOCASE HOMOLOG"/>
    <property type="match status" value="1"/>
</dbReference>
<evidence type="ECO:0000256" key="2">
    <source>
        <dbReference type="ARBA" id="ARBA00009399"/>
    </source>
</evidence>
<feature type="domain" description="GtrA/DPMS transmembrane" evidence="8">
    <location>
        <begin position="15"/>
        <end position="144"/>
    </location>
</feature>
<feature type="transmembrane region" description="Helical" evidence="7">
    <location>
        <begin position="12"/>
        <end position="35"/>
    </location>
</feature>
<dbReference type="GO" id="GO:0000271">
    <property type="term" value="P:polysaccharide biosynthetic process"/>
    <property type="evidence" value="ECO:0007669"/>
    <property type="project" value="InterPro"/>
</dbReference>
<sequence>MAGGRWHRIFTEAYRFLAVGGLATIVAFLIFNFLLHGFSTGWDAPLANHPYLAFVIANVVGMTISYRGSRTWVFKDRPPRTADGGRLMFVAINLVTMLIPIGCLWVSRNVLGLDDPYSDNVSANVLGLFLGMVARFYLFRTLVFRRPVVLAELRHHPLQVFELSELQPTDEGGGPGELGGLGGLEVTGTDGESTARSTSDRAPRRGP</sequence>
<keyword evidence="10" id="KW-1185">Reference proteome</keyword>
<keyword evidence="5 7" id="KW-0472">Membrane</keyword>
<evidence type="ECO:0000313" key="9">
    <source>
        <dbReference type="EMBL" id="MBB3041568.1"/>
    </source>
</evidence>
<accession>A0A7W4Z076</accession>
<evidence type="ECO:0000256" key="7">
    <source>
        <dbReference type="SAM" id="Phobius"/>
    </source>
</evidence>
<dbReference type="AlphaFoldDB" id="A0A7W4Z076"/>